<dbReference type="CDD" id="cd02440">
    <property type="entry name" value="AdoMet_MTases"/>
    <property type="match status" value="1"/>
</dbReference>
<reference evidence="3 4" key="1">
    <citation type="submission" date="2018-02" db="EMBL/GenBank/DDBJ databases">
        <title>Whole genome sequencing of endophytic bacterium.</title>
        <authorList>
            <person name="Eedara R."/>
            <person name="Podile A.R."/>
        </authorList>
    </citation>
    <scope>NUCLEOTIDE SEQUENCE [LARGE SCALE GENOMIC DNA]</scope>
    <source>
        <strain evidence="3 4">RP1T</strain>
    </source>
</reference>
<protein>
    <submittedName>
        <fullName evidence="3">SAM-dependent methyltransferase</fullName>
    </submittedName>
</protein>
<organism evidence="3 4">
    <name type="scientific">Labrys okinawensis</name>
    <dbReference type="NCBI Taxonomy" id="346911"/>
    <lineage>
        <taxon>Bacteria</taxon>
        <taxon>Pseudomonadati</taxon>
        <taxon>Pseudomonadota</taxon>
        <taxon>Alphaproteobacteria</taxon>
        <taxon>Hyphomicrobiales</taxon>
        <taxon>Xanthobacteraceae</taxon>
        <taxon>Labrys</taxon>
    </lineage>
</organism>
<accession>A0A2S9Q7T4</accession>
<dbReference type="PANTHER" id="PTHR43861">
    <property type="entry name" value="TRANS-ACONITATE 2-METHYLTRANSFERASE-RELATED"/>
    <property type="match status" value="1"/>
</dbReference>
<dbReference type="SUPFAM" id="SSF53335">
    <property type="entry name" value="S-adenosyl-L-methionine-dependent methyltransferases"/>
    <property type="match status" value="1"/>
</dbReference>
<keyword evidence="3" id="KW-0489">Methyltransferase</keyword>
<evidence type="ECO:0000313" key="4">
    <source>
        <dbReference type="Proteomes" id="UP000237682"/>
    </source>
</evidence>
<proteinExistence type="predicted"/>
<keyword evidence="1 3" id="KW-0808">Transferase</keyword>
<name>A0A2S9Q7T4_9HYPH</name>
<comment type="caution">
    <text evidence="3">The sequence shown here is derived from an EMBL/GenBank/DDBJ whole genome shotgun (WGS) entry which is preliminary data.</text>
</comment>
<dbReference type="AlphaFoldDB" id="A0A2S9Q7T4"/>
<dbReference type="RefSeq" id="WP_105863984.1">
    <property type="nucleotide sequence ID" value="NZ_PUEJ01000008.1"/>
</dbReference>
<keyword evidence="4" id="KW-1185">Reference proteome</keyword>
<feature type="domain" description="Methyltransferase" evidence="2">
    <location>
        <begin position="44"/>
        <end position="138"/>
    </location>
</feature>
<gene>
    <name evidence="3" type="ORF">C5L14_20740</name>
</gene>
<sequence length="259" mass="28860">MNHDNARPDRLYEDPDLASFYDVENEWSADRACCRSLAAGCASVLDLGCGTGDLAADVARQPGCTVFGVDPAAAMLDIARRRPGGDRVTFVQGDGRIVRLGRRFDLVVMTGHAFQVFLTQEDRIAALRTIAAHLEPGGRFIFDSRNPAMEQWREWTPEQSRRRIEHPRFGAVEAWNDVTHDPATEVVTYGTHYRILADGRTLSSHSRIAFAPRSELERALDQAGLEVEAWYGDWERGPLTPTSPDFIPLGRLRGSSGHR</sequence>
<dbReference type="Pfam" id="PF13649">
    <property type="entry name" value="Methyltransf_25"/>
    <property type="match status" value="1"/>
</dbReference>
<evidence type="ECO:0000313" key="3">
    <source>
        <dbReference type="EMBL" id="PRH85423.1"/>
    </source>
</evidence>
<evidence type="ECO:0000256" key="1">
    <source>
        <dbReference type="ARBA" id="ARBA00022679"/>
    </source>
</evidence>
<dbReference type="InterPro" id="IPR029063">
    <property type="entry name" value="SAM-dependent_MTases_sf"/>
</dbReference>
<dbReference type="EMBL" id="PUEJ01000008">
    <property type="protein sequence ID" value="PRH85423.1"/>
    <property type="molecule type" value="Genomic_DNA"/>
</dbReference>
<dbReference type="Proteomes" id="UP000237682">
    <property type="component" value="Unassembled WGS sequence"/>
</dbReference>
<dbReference type="Gene3D" id="2.20.130.10">
    <property type="entry name" value="CAC2371-like domains"/>
    <property type="match status" value="1"/>
</dbReference>
<dbReference type="InterPro" id="IPR041698">
    <property type="entry name" value="Methyltransf_25"/>
</dbReference>
<dbReference type="GO" id="GO:0008168">
    <property type="term" value="F:methyltransferase activity"/>
    <property type="evidence" value="ECO:0007669"/>
    <property type="project" value="UniProtKB-KW"/>
</dbReference>
<dbReference type="GO" id="GO:0032259">
    <property type="term" value="P:methylation"/>
    <property type="evidence" value="ECO:0007669"/>
    <property type="project" value="UniProtKB-KW"/>
</dbReference>
<dbReference type="Gene3D" id="3.40.50.150">
    <property type="entry name" value="Vaccinia Virus protein VP39"/>
    <property type="match status" value="1"/>
</dbReference>
<dbReference type="OrthoDB" id="9811589at2"/>
<evidence type="ECO:0000259" key="2">
    <source>
        <dbReference type="Pfam" id="PF13649"/>
    </source>
</evidence>